<dbReference type="AlphaFoldDB" id="A0A1S4D2P4"/>
<dbReference type="OMA" id="NSSCICI"/>
<gene>
    <name evidence="2" type="primary">LOC107825370</name>
</gene>
<dbReference type="KEGG" id="nta:107825370"/>
<name>A0A1S4D2P4_TOBAC</name>
<protein>
    <submittedName>
        <fullName evidence="2">Uncharacterized mitochondrial protein AtMg00810-like</fullName>
    </submittedName>
</protein>
<evidence type="ECO:0000259" key="1">
    <source>
        <dbReference type="Pfam" id="PF07727"/>
    </source>
</evidence>
<reference evidence="2" key="1">
    <citation type="submission" date="2025-08" db="UniProtKB">
        <authorList>
            <consortium name="RefSeq"/>
        </authorList>
    </citation>
    <scope>IDENTIFICATION</scope>
</reference>
<proteinExistence type="predicted"/>
<sequence length="182" mass="20652">MNSSCICILQEIQTFPDGCQECLLKWFQVYVDDIIFGSANPLLCKEFSMLMQSEFEMSMMGELTFFLGLQIQQSEEGTFIFQTKYTKELIKKSGMSNAKAIGTPMFPTTNLDKDEKGNPVDEIKYHGMIGSLLYLIASRPYIMFKICKCARFQSAPMESHLTAVTRKTGKAPVACVNYWENP</sequence>
<dbReference type="STRING" id="4097.A0A1S4D2P4"/>
<feature type="domain" description="Reverse transcriptase Ty1/copia-type" evidence="1">
    <location>
        <begin position="28"/>
        <end position="106"/>
    </location>
</feature>
<evidence type="ECO:0000313" key="2">
    <source>
        <dbReference type="RefSeq" id="XP_016507705.1"/>
    </source>
</evidence>
<dbReference type="InterPro" id="IPR013103">
    <property type="entry name" value="RVT_2"/>
</dbReference>
<dbReference type="PANTHER" id="PTHR11439:SF442">
    <property type="entry name" value="CYSTEINE-RICH RLK (RECEPTOR-LIKE PROTEIN KINASE) 8"/>
    <property type="match status" value="1"/>
</dbReference>
<dbReference type="PaxDb" id="4097-A0A1S4D2P4"/>
<accession>A0A1S4D2P4</accession>
<dbReference type="Pfam" id="PF07727">
    <property type="entry name" value="RVT_2"/>
    <property type="match status" value="1"/>
</dbReference>
<dbReference type="RefSeq" id="XP_016507705.1">
    <property type="nucleotide sequence ID" value="XM_016652219.1"/>
</dbReference>
<organism evidence="2">
    <name type="scientific">Nicotiana tabacum</name>
    <name type="common">Common tobacco</name>
    <dbReference type="NCBI Taxonomy" id="4097"/>
    <lineage>
        <taxon>Eukaryota</taxon>
        <taxon>Viridiplantae</taxon>
        <taxon>Streptophyta</taxon>
        <taxon>Embryophyta</taxon>
        <taxon>Tracheophyta</taxon>
        <taxon>Spermatophyta</taxon>
        <taxon>Magnoliopsida</taxon>
        <taxon>eudicotyledons</taxon>
        <taxon>Gunneridae</taxon>
        <taxon>Pentapetalae</taxon>
        <taxon>asterids</taxon>
        <taxon>lamiids</taxon>
        <taxon>Solanales</taxon>
        <taxon>Solanaceae</taxon>
        <taxon>Nicotianoideae</taxon>
        <taxon>Nicotianeae</taxon>
        <taxon>Nicotiana</taxon>
    </lineage>
</organism>
<dbReference type="OrthoDB" id="1740642at2759"/>
<dbReference type="PANTHER" id="PTHR11439">
    <property type="entry name" value="GAG-POL-RELATED RETROTRANSPOSON"/>
    <property type="match status" value="1"/>
</dbReference>